<dbReference type="Gene3D" id="1.10.100.10">
    <property type="entry name" value="Insulin-like"/>
    <property type="match status" value="1"/>
</dbReference>
<accession>A0A1I7T6X2</accession>
<protein>
    <submittedName>
        <fullName evidence="3">Saposin B-type domain-containing protein</fullName>
    </submittedName>
</protein>
<sequence>MFRNLVFLIVFLLATETLGSSGVNMKTCTRKLAEYIQVRCNEKGLVDNVDKLILLACKESMSYEELVSAACPMY</sequence>
<feature type="chain" id="PRO_5009307128" evidence="1">
    <location>
        <begin position="20"/>
        <end position="74"/>
    </location>
</feature>
<feature type="signal peptide" evidence="1">
    <location>
        <begin position="1"/>
        <end position="19"/>
    </location>
</feature>
<organism evidence="2 3">
    <name type="scientific">Caenorhabditis tropicalis</name>
    <dbReference type="NCBI Taxonomy" id="1561998"/>
    <lineage>
        <taxon>Eukaryota</taxon>
        <taxon>Metazoa</taxon>
        <taxon>Ecdysozoa</taxon>
        <taxon>Nematoda</taxon>
        <taxon>Chromadorea</taxon>
        <taxon>Rhabditida</taxon>
        <taxon>Rhabditina</taxon>
        <taxon>Rhabditomorpha</taxon>
        <taxon>Rhabditoidea</taxon>
        <taxon>Rhabditidae</taxon>
        <taxon>Peloderinae</taxon>
        <taxon>Caenorhabditis</taxon>
    </lineage>
</organism>
<evidence type="ECO:0000313" key="2">
    <source>
        <dbReference type="Proteomes" id="UP000095282"/>
    </source>
</evidence>
<dbReference type="WBParaSite" id="Csp11.Scaffold525.g2999.t1">
    <property type="protein sequence ID" value="Csp11.Scaffold525.g2999.t1"/>
    <property type="gene ID" value="Csp11.Scaffold525.g2999"/>
</dbReference>
<proteinExistence type="predicted"/>
<dbReference type="AlphaFoldDB" id="A0A1I7T6X2"/>
<name>A0A1I7T6X2_9PELO</name>
<reference evidence="3" key="1">
    <citation type="submission" date="2016-11" db="UniProtKB">
        <authorList>
            <consortium name="WormBaseParasite"/>
        </authorList>
    </citation>
    <scope>IDENTIFICATION</scope>
</reference>
<keyword evidence="2" id="KW-1185">Reference proteome</keyword>
<evidence type="ECO:0000313" key="3">
    <source>
        <dbReference type="WBParaSite" id="Csp11.Scaffold525.g2999.t1"/>
    </source>
</evidence>
<dbReference type="Proteomes" id="UP000095282">
    <property type="component" value="Unplaced"/>
</dbReference>
<keyword evidence="1" id="KW-0732">Signal</keyword>
<evidence type="ECO:0000256" key="1">
    <source>
        <dbReference type="SAM" id="SignalP"/>
    </source>
</evidence>